<protein>
    <submittedName>
        <fullName evidence="1">Uncharacterized protein</fullName>
    </submittedName>
</protein>
<name>A0ACC0VU90_9STRA</name>
<organism evidence="1 2">
    <name type="scientific">Peronosclerospora sorghi</name>
    <dbReference type="NCBI Taxonomy" id="230839"/>
    <lineage>
        <taxon>Eukaryota</taxon>
        <taxon>Sar</taxon>
        <taxon>Stramenopiles</taxon>
        <taxon>Oomycota</taxon>
        <taxon>Peronosporomycetes</taxon>
        <taxon>Peronosporales</taxon>
        <taxon>Peronosporaceae</taxon>
        <taxon>Peronosclerospora</taxon>
    </lineage>
</organism>
<keyword evidence="2" id="KW-1185">Reference proteome</keyword>
<evidence type="ECO:0000313" key="2">
    <source>
        <dbReference type="Proteomes" id="UP001163321"/>
    </source>
</evidence>
<evidence type="ECO:0000313" key="1">
    <source>
        <dbReference type="EMBL" id="KAI9909484.1"/>
    </source>
</evidence>
<reference evidence="1 2" key="1">
    <citation type="journal article" date="2022" name="bioRxiv">
        <title>The genome of the oomycete Peronosclerospora sorghi, a cosmopolitan pathogen of maize and sorghum, is inflated with dispersed pseudogenes.</title>
        <authorList>
            <person name="Fletcher K."/>
            <person name="Martin F."/>
            <person name="Isakeit T."/>
            <person name="Cavanaugh K."/>
            <person name="Magill C."/>
            <person name="Michelmore R."/>
        </authorList>
    </citation>
    <scope>NUCLEOTIDE SEQUENCE [LARGE SCALE GENOMIC DNA]</scope>
    <source>
        <strain evidence="1">P6</strain>
    </source>
</reference>
<gene>
    <name evidence="1" type="ORF">PsorP6_015201</name>
</gene>
<sequence length="150" mass="17024">MKGEFVRFRARVVGQKNSQVVGEDTNRTSSPFATLNSIKISLSPTKYIKKWDEKTEFIHGKIRKIVSIRVSDGVEPQAKTVRPEQVSGRLVIHDHKLFFQAVWFPSLCEVPLYLVKKVGDDYINISLGEDDLLIAADPEEQINAVKNQIK</sequence>
<dbReference type="Proteomes" id="UP001163321">
    <property type="component" value="Chromosome 7"/>
</dbReference>
<comment type="caution">
    <text evidence="1">The sequence shown here is derived from an EMBL/GenBank/DDBJ whole genome shotgun (WGS) entry which is preliminary data.</text>
</comment>
<accession>A0ACC0VU90</accession>
<dbReference type="EMBL" id="CM047586">
    <property type="protein sequence ID" value="KAI9909484.1"/>
    <property type="molecule type" value="Genomic_DNA"/>
</dbReference>
<proteinExistence type="predicted"/>